<organism evidence="6">
    <name type="scientific">Neobodo designis</name>
    <name type="common">Flagellated protozoan</name>
    <name type="synonym">Bodo designis</name>
    <dbReference type="NCBI Taxonomy" id="312471"/>
    <lineage>
        <taxon>Eukaryota</taxon>
        <taxon>Discoba</taxon>
        <taxon>Euglenozoa</taxon>
        <taxon>Kinetoplastea</taxon>
        <taxon>Metakinetoplastina</taxon>
        <taxon>Neobodonida</taxon>
        <taxon>Neobodo</taxon>
    </lineage>
</organism>
<evidence type="ECO:0000256" key="2">
    <source>
        <dbReference type="ARBA" id="ARBA00022737"/>
    </source>
</evidence>
<dbReference type="InterPro" id="IPR036322">
    <property type="entry name" value="WD40_repeat_dom_sf"/>
</dbReference>
<feature type="repeat" description="WD" evidence="4">
    <location>
        <begin position="374"/>
        <end position="405"/>
    </location>
</feature>
<dbReference type="AlphaFoldDB" id="A0A7S1PSG5"/>
<keyword evidence="1 4" id="KW-0853">WD repeat</keyword>
<evidence type="ECO:0000256" key="5">
    <source>
        <dbReference type="SAM" id="MobiDB-lite"/>
    </source>
</evidence>
<dbReference type="InterPro" id="IPR015943">
    <property type="entry name" value="WD40/YVTN_repeat-like_dom_sf"/>
</dbReference>
<protein>
    <recommendedName>
        <fullName evidence="7">Guanine nucleotide-binding protein subunit beta-like protein</fullName>
    </recommendedName>
</protein>
<dbReference type="PROSITE" id="PS50294">
    <property type="entry name" value="WD_REPEATS_REGION"/>
    <property type="match status" value="2"/>
</dbReference>
<evidence type="ECO:0000256" key="1">
    <source>
        <dbReference type="ARBA" id="ARBA00022574"/>
    </source>
</evidence>
<dbReference type="Pfam" id="PF00400">
    <property type="entry name" value="WD40"/>
    <property type="match status" value="3"/>
</dbReference>
<reference evidence="6" key="1">
    <citation type="submission" date="2021-01" db="EMBL/GenBank/DDBJ databases">
        <authorList>
            <person name="Corre E."/>
            <person name="Pelletier E."/>
            <person name="Niang G."/>
            <person name="Scheremetjew M."/>
            <person name="Finn R."/>
            <person name="Kale V."/>
            <person name="Holt S."/>
            <person name="Cochrane G."/>
            <person name="Meng A."/>
            <person name="Brown T."/>
            <person name="Cohen L."/>
        </authorList>
    </citation>
    <scope>NUCLEOTIDE SEQUENCE</scope>
    <source>
        <strain evidence="6">CCAP 1951/1</strain>
    </source>
</reference>
<feature type="repeat" description="WD" evidence="4">
    <location>
        <begin position="291"/>
        <end position="332"/>
    </location>
</feature>
<dbReference type="InterPro" id="IPR001680">
    <property type="entry name" value="WD40_rpt"/>
</dbReference>
<dbReference type="SUPFAM" id="SSF50978">
    <property type="entry name" value="WD40 repeat-like"/>
    <property type="match status" value="1"/>
</dbReference>
<dbReference type="InterPro" id="IPR050505">
    <property type="entry name" value="WDR55/POC1"/>
</dbReference>
<dbReference type="EMBL" id="HBGF01007229">
    <property type="protein sequence ID" value="CAD9096719.1"/>
    <property type="molecule type" value="Transcribed_RNA"/>
</dbReference>
<dbReference type="GO" id="GO:0005840">
    <property type="term" value="C:ribosome"/>
    <property type="evidence" value="ECO:0007669"/>
    <property type="project" value="UniProtKB-KW"/>
</dbReference>
<keyword evidence="3" id="KW-0687">Ribonucleoprotein</keyword>
<accession>A0A7S1PSG5</accession>
<keyword evidence="2" id="KW-0677">Repeat</keyword>
<evidence type="ECO:0000313" key="6">
    <source>
        <dbReference type="EMBL" id="CAD9096719.1"/>
    </source>
</evidence>
<gene>
    <name evidence="6" type="ORF">NDES1114_LOCUS4893</name>
</gene>
<dbReference type="PANTHER" id="PTHR44019:SF8">
    <property type="entry name" value="POC1 CENTRIOLAR PROTEIN HOMOLOG"/>
    <property type="match status" value="1"/>
</dbReference>
<sequence length="581" mass="59877">MGGGASKSDDSGKSNSGQSGNAGGQAAGPADSPRAASNGWAAPNDTANAFSGMNCTVMDAVSNTKVPFQSSVSNGGGGGRKKGKKAKEAAAAAAAEAAAAAAAAGEEDSLVIAAYEGPITVTPLSHHRKHGGSAAAIAAAQVADRGDLNLALSVMHCDTARQLACTGRTLVPVGGAFVQGAPIVEGAAAQALVNATVPTPQQGMISGGSSPGANVEQIPNKYTPQAKAAVFTSKVKFAVPINYSLKPAGGQSAAVRTIASSAEGNMFASVYAGGKVAQYFDGLTGQLIMEIRAHLDPVVAIAHSRDGKFLLTSSNDGNVCLWDLNNGKKLREIPVTSQANAVAISDDSETIATSSTEDFVNLWESRNAEALTMFQRHSGAVYCVAFSRRGNLVASGSQNGEVFVWGAQAGDVRLHVETGARSAVMHVAFSHDGTRLLTADRDVLQVWDLFTGGLIFSRNGSGDVAMGEEGKSMHQPSFVSAPKELPRITCATFGACNNVVCGLTSRKVLVLDPNTGTELLAIDVKALVTCVSANWAGDVIFIGDYAGNHYRLVLQYAHRDVLDFGLNSKPPTKEKGKADRD</sequence>
<evidence type="ECO:0000256" key="4">
    <source>
        <dbReference type="PROSITE-ProRule" id="PRU00221"/>
    </source>
</evidence>
<dbReference type="Gene3D" id="2.130.10.10">
    <property type="entry name" value="YVTN repeat-like/Quinoprotein amine dehydrogenase"/>
    <property type="match status" value="2"/>
</dbReference>
<dbReference type="PROSITE" id="PS00678">
    <property type="entry name" value="WD_REPEATS_1"/>
    <property type="match status" value="1"/>
</dbReference>
<name>A0A7S1PSG5_NEODS</name>
<dbReference type="SMART" id="SM00320">
    <property type="entry name" value="WD40"/>
    <property type="match status" value="5"/>
</dbReference>
<evidence type="ECO:0008006" key="7">
    <source>
        <dbReference type="Google" id="ProtNLM"/>
    </source>
</evidence>
<dbReference type="PANTHER" id="PTHR44019">
    <property type="entry name" value="WD REPEAT-CONTAINING PROTEIN 55"/>
    <property type="match status" value="1"/>
</dbReference>
<evidence type="ECO:0000256" key="3">
    <source>
        <dbReference type="ARBA" id="ARBA00022980"/>
    </source>
</evidence>
<dbReference type="InterPro" id="IPR019775">
    <property type="entry name" value="WD40_repeat_CS"/>
</dbReference>
<feature type="region of interest" description="Disordered" evidence="5">
    <location>
        <begin position="1"/>
        <end position="46"/>
    </location>
</feature>
<dbReference type="PROSITE" id="PS50082">
    <property type="entry name" value="WD_REPEATS_2"/>
    <property type="match status" value="2"/>
</dbReference>
<proteinExistence type="predicted"/>
<keyword evidence="3" id="KW-0689">Ribosomal protein</keyword>